<reference evidence="1" key="2">
    <citation type="submission" date="2022-11" db="EMBL/GenBank/DDBJ databases">
        <title>Draft genome sequence of Coprococcus comes strain 31264.</title>
        <authorList>
            <person name="Hisatomi A."/>
            <person name="Ohkuma M."/>
            <person name="Sakamoto M."/>
        </authorList>
    </citation>
    <scope>NUCLEOTIDE SEQUENCE</scope>
    <source>
        <strain evidence="1">JCM 31264</strain>
    </source>
</reference>
<comment type="caution">
    <text evidence="1">The sequence shown here is derived from an EMBL/GenBank/DDBJ whole genome shotgun (WGS) entry which is preliminary data.</text>
</comment>
<name>A0AA37QCK6_9FIRM</name>
<accession>A0AA37QCK6</accession>
<dbReference type="EMBL" id="BSCI01000011">
    <property type="protein sequence ID" value="GLG87380.1"/>
    <property type="molecule type" value="Genomic_DNA"/>
</dbReference>
<dbReference type="RefSeq" id="WP_055248641.1">
    <property type="nucleotide sequence ID" value="NZ_BSCI01000011.1"/>
</dbReference>
<organism evidence="1 2">
    <name type="scientific">Coprococcus comes</name>
    <dbReference type="NCBI Taxonomy" id="410072"/>
    <lineage>
        <taxon>Bacteria</taxon>
        <taxon>Bacillati</taxon>
        <taxon>Bacillota</taxon>
        <taxon>Clostridia</taxon>
        <taxon>Lachnospirales</taxon>
        <taxon>Lachnospiraceae</taxon>
        <taxon>Coprococcus</taxon>
    </lineage>
</organism>
<proteinExistence type="predicted"/>
<reference evidence="1" key="1">
    <citation type="submission" date="2022-09" db="EMBL/GenBank/DDBJ databases">
        <title>Draft genome sequence of Coprococcus comes strain 31264.</title>
        <authorList>
            <person name="Atsushi H."/>
            <person name="Moriya O."/>
            <person name="Mitsuo S."/>
        </authorList>
    </citation>
    <scope>NUCLEOTIDE SEQUENCE</scope>
    <source>
        <strain evidence="1">JCM 31264</strain>
    </source>
</reference>
<dbReference type="Proteomes" id="UP001145109">
    <property type="component" value="Unassembled WGS sequence"/>
</dbReference>
<gene>
    <name evidence="1" type="ORF">comes_19260</name>
</gene>
<evidence type="ECO:0008006" key="3">
    <source>
        <dbReference type="Google" id="ProtNLM"/>
    </source>
</evidence>
<sequence length="190" mass="22187">MKNHKKAGLKVTGIALVVILLTVWGIRVLRVNQQTPQVQTKITEVGEWFQWKENVKLRTGGVRFMENDEIRSLYRLDDDETEPFPGMIIKLMWVTVTFKNDSSKSADIDILDIGASTSGWSNIPDYDFYYKIGNPKRQHHFELESQEEVTMDLPYLFAKPNFRNGQWKKIEGKEYFLVTSLYPIKHMVKI</sequence>
<evidence type="ECO:0000313" key="2">
    <source>
        <dbReference type="Proteomes" id="UP001145109"/>
    </source>
</evidence>
<dbReference type="AlphaFoldDB" id="A0AA37QCK6"/>
<protein>
    <recommendedName>
        <fullName evidence="3">DUF4352 domain-containing protein</fullName>
    </recommendedName>
</protein>
<evidence type="ECO:0000313" key="1">
    <source>
        <dbReference type="EMBL" id="GLG87380.1"/>
    </source>
</evidence>